<gene>
    <name evidence="1" type="ORF">H8716_03080</name>
</gene>
<dbReference type="EMBL" id="JACRSZ010000001">
    <property type="protein sequence ID" value="MBC8572076.1"/>
    <property type="molecule type" value="Genomic_DNA"/>
</dbReference>
<evidence type="ECO:0000313" key="2">
    <source>
        <dbReference type="Proteomes" id="UP000657421"/>
    </source>
</evidence>
<organism evidence="1 2">
    <name type="scientific">Jingyaoa shaoxingensis</name>
    <dbReference type="NCBI Taxonomy" id="2763671"/>
    <lineage>
        <taxon>Bacteria</taxon>
        <taxon>Bacillati</taxon>
        <taxon>Bacillota</taxon>
        <taxon>Clostridia</taxon>
        <taxon>Lachnospirales</taxon>
        <taxon>Lachnospiraceae</taxon>
        <taxon>Jingyaoa</taxon>
    </lineage>
</organism>
<accession>A0ABR7N6S3</accession>
<evidence type="ECO:0000313" key="1">
    <source>
        <dbReference type="EMBL" id="MBC8572076.1"/>
    </source>
</evidence>
<evidence type="ECO:0008006" key="3">
    <source>
        <dbReference type="Google" id="ProtNLM"/>
    </source>
</evidence>
<dbReference type="Proteomes" id="UP000657421">
    <property type="component" value="Unassembled WGS sequence"/>
</dbReference>
<reference evidence="1 2" key="1">
    <citation type="submission" date="2020-08" db="EMBL/GenBank/DDBJ databases">
        <title>Genome public.</title>
        <authorList>
            <person name="Liu C."/>
            <person name="Sun Q."/>
        </authorList>
    </citation>
    <scope>NUCLEOTIDE SEQUENCE [LARGE SCALE GENOMIC DNA]</scope>
    <source>
        <strain evidence="1 2">NSJ-46</strain>
    </source>
</reference>
<dbReference type="RefSeq" id="WP_249307040.1">
    <property type="nucleotide sequence ID" value="NZ_JACRSZ010000001.1"/>
</dbReference>
<comment type="caution">
    <text evidence="1">The sequence shown here is derived from an EMBL/GenBank/DDBJ whole genome shotgun (WGS) entry which is preliminary data.</text>
</comment>
<protein>
    <recommendedName>
        <fullName evidence="3">Nucleotide exchange factor GrpE</fullName>
    </recommendedName>
</protein>
<name>A0ABR7N6S3_9FIRM</name>
<proteinExistence type="predicted"/>
<keyword evidence="2" id="KW-1185">Reference proteome</keyword>
<sequence length="167" mass="18132">MSDKADIKELAVAAWRLEKWLDNLVADRKMAAKSALRSIKKYISASGVEVKDPLGSKFDPGLAVEVVNNEDEDADENELIIVETLAPYVYQNGELVQHARVIIGTAVKEAKTNTGVVEDNSVKTEAPAVAETAAETPQSIKETSVADEEVAIGTDEIERMMAYAKIL</sequence>